<organism evidence="1 2">
    <name type="scientific">Rangifer tarandus platyrhynchus</name>
    <name type="common">Svalbard reindeer</name>
    <dbReference type="NCBI Taxonomy" id="3082113"/>
    <lineage>
        <taxon>Eukaryota</taxon>
        <taxon>Metazoa</taxon>
        <taxon>Chordata</taxon>
        <taxon>Craniata</taxon>
        <taxon>Vertebrata</taxon>
        <taxon>Euteleostomi</taxon>
        <taxon>Mammalia</taxon>
        <taxon>Eutheria</taxon>
        <taxon>Laurasiatheria</taxon>
        <taxon>Artiodactyla</taxon>
        <taxon>Ruminantia</taxon>
        <taxon>Pecora</taxon>
        <taxon>Cervidae</taxon>
        <taxon>Odocoileinae</taxon>
        <taxon>Rangifer</taxon>
    </lineage>
</organism>
<gene>
    <name evidence="1" type="ORF">MRATA1EN22A_LOCUS2692</name>
</gene>
<sequence length="137" mass="15466">MDSQHMFFREGDKRTRCGENQAWWGPASCHDMQTHRRGKELSTARHLDKPEEELNSRAFHSALKSFSPSYPMLSVSDQEAILESLDMALTHFIPTISSSVPRLLTTALCMVLWAGKRQQVSPSINRTSRSGHSSSSF</sequence>
<reference evidence="1" key="1">
    <citation type="submission" date="2023-05" db="EMBL/GenBank/DDBJ databases">
        <authorList>
            <consortium name="ELIXIR-Norway"/>
        </authorList>
    </citation>
    <scope>NUCLEOTIDE SEQUENCE</scope>
</reference>
<reference evidence="1" key="2">
    <citation type="submission" date="2025-03" db="EMBL/GenBank/DDBJ databases">
        <authorList>
            <consortium name="ELIXIR-Norway"/>
            <consortium name="Elixir Norway"/>
        </authorList>
    </citation>
    <scope>NUCLEOTIDE SEQUENCE</scope>
</reference>
<protein>
    <submittedName>
        <fullName evidence="1">Uncharacterized protein</fullName>
    </submittedName>
</protein>
<accession>A0AC59Y7I4</accession>
<proteinExistence type="predicted"/>
<name>A0AC59Y7I4_RANTA</name>
<evidence type="ECO:0000313" key="2">
    <source>
        <dbReference type="Proteomes" id="UP001162501"/>
    </source>
</evidence>
<dbReference type="Proteomes" id="UP001162501">
    <property type="component" value="Chromosome 11"/>
</dbReference>
<evidence type="ECO:0000313" key="1">
    <source>
        <dbReference type="EMBL" id="CAM9451688.1"/>
    </source>
</evidence>
<dbReference type="EMBL" id="OX596095">
    <property type="protein sequence ID" value="CAM9451688.1"/>
    <property type="molecule type" value="Genomic_DNA"/>
</dbReference>